<gene>
    <name evidence="7" type="ORF">C8E83_0578</name>
</gene>
<keyword evidence="8" id="KW-1185">Reference proteome</keyword>
<dbReference type="OrthoDB" id="9801520at2"/>
<keyword evidence="1" id="KW-0540">Nuclease</keyword>
<proteinExistence type="inferred from homology"/>
<reference evidence="7 8" key="1">
    <citation type="submission" date="2018-10" db="EMBL/GenBank/DDBJ databases">
        <title>Sequencing the genomes of 1000 actinobacteria strains.</title>
        <authorList>
            <person name="Klenk H.-P."/>
        </authorList>
    </citation>
    <scope>NUCLEOTIDE SEQUENCE [LARGE SCALE GENOMIC DNA]</scope>
    <source>
        <strain evidence="7 8">DSM 17894</strain>
    </source>
</reference>
<evidence type="ECO:0000256" key="1">
    <source>
        <dbReference type="ARBA" id="ARBA00022722"/>
    </source>
</evidence>
<dbReference type="InterPro" id="IPR004603">
    <property type="entry name" value="DNA_mismatch_endonuc_vsr"/>
</dbReference>
<keyword evidence="3" id="KW-0227">DNA damage</keyword>
<keyword evidence="5" id="KW-0234">DNA repair</keyword>
<dbReference type="Gene3D" id="3.40.960.10">
    <property type="entry name" value="VSR Endonuclease"/>
    <property type="match status" value="1"/>
</dbReference>
<organism evidence="7 8">
    <name type="scientific">Frondihabitans australicus</name>
    <dbReference type="NCBI Taxonomy" id="386892"/>
    <lineage>
        <taxon>Bacteria</taxon>
        <taxon>Bacillati</taxon>
        <taxon>Actinomycetota</taxon>
        <taxon>Actinomycetes</taxon>
        <taxon>Micrococcales</taxon>
        <taxon>Microbacteriaceae</taxon>
        <taxon>Frondihabitans</taxon>
    </lineage>
</organism>
<dbReference type="EMBL" id="RBKS01000001">
    <property type="protein sequence ID" value="RKR73485.1"/>
    <property type="molecule type" value="Genomic_DNA"/>
</dbReference>
<keyword evidence="2 7" id="KW-0255">Endonuclease</keyword>
<comment type="similarity">
    <text evidence="6">Belongs to the Vsr family.</text>
</comment>
<accession>A0A495IED5</accession>
<name>A0A495IED5_9MICO</name>
<dbReference type="GO" id="GO:0016787">
    <property type="term" value="F:hydrolase activity"/>
    <property type="evidence" value="ECO:0007669"/>
    <property type="project" value="UniProtKB-KW"/>
</dbReference>
<comment type="caution">
    <text evidence="7">The sequence shown here is derived from an EMBL/GenBank/DDBJ whole genome shotgun (WGS) entry which is preliminary data.</text>
</comment>
<dbReference type="AlphaFoldDB" id="A0A495IED5"/>
<evidence type="ECO:0000256" key="6">
    <source>
        <dbReference type="ARBA" id="ARBA00029466"/>
    </source>
</evidence>
<dbReference type="RefSeq" id="WP_121368347.1">
    <property type="nucleotide sequence ID" value="NZ_RBKS01000001.1"/>
</dbReference>
<evidence type="ECO:0000313" key="8">
    <source>
        <dbReference type="Proteomes" id="UP000280008"/>
    </source>
</evidence>
<evidence type="ECO:0000256" key="4">
    <source>
        <dbReference type="ARBA" id="ARBA00022801"/>
    </source>
</evidence>
<dbReference type="GO" id="GO:0004519">
    <property type="term" value="F:endonuclease activity"/>
    <property type="evidence" value="ECO:0007669"/>
    <property type="project" value="UniProtKB-KW"/>
</dbReference>
<dbReference type="Proteomes" id="UP000280008">
    <property type="component" value="Unassembled WGS sequence"/>
</dbReference>
<evidence type="ECO:0000256" key="5">
    <source>
        <dbReference type="ARBA" id="ARBA00023204"/>
    </source>
</evidence>
<dbReference type="SUPFAM" id="SSF52980">
    <property type="entry name" value="Restriction endonuclease-like"/>
    <property type="match status" value="1"/>
</dbReference>
<evidence type="ECO:0000256" key="2">
    <source>
        <dbReference type="ARBA" id="ARBA00022759"/>
    </source>
</evidence>
<evidence type="ECO:0000256" key="3">
    <source>
        <dbReference type="ARBA" id="ARBA00022763"/>
    </source>
</evidence>
<keyword evidence="4" id="KW-0378">Hydrolase</keyword>
<dbReference type="GO" id="GO:0006298">
    <property type="term" value="P:mismatch repair"/>
    <property type="evidence" value="ECO:0007669"/>
    <property type="project" value="InterPro"/>
</dbReference>
<sequence length="147" mass="17057">MRPLPRDETVSARFAKQRRRDTEIEIDIRRRLHAHGFRFRLVVPVPDRPRRSIDIAFPRERVAVLVDGCFWHACPLHRTSPRTNHDWWEAKLATNSARDLDTRHSLETTGWAVIRVWEHENPDSATDAIEALVLVRRAGARIVSGSI</sequence>
<dbReference type="Pfam" id="PF03852">
    <property type="entry name" value="Vsr"/>
    <property type="match status" value="1"/>
</dbReference>
<protein>
    <submittedName>
        <fullName evidence="7">T/G mismatch-specific endonuclease</fullName>
    </submittedName>
</protein>
<dbReference type="InterPro" id="IPR011335">
    <property type="entry name" value="Restrct_endonuc-II-like"/>
</dbReference>
<evidence type="ECO:0000313" key="7">
    <source>
        <dbReference type="EMBL" id="RKR73485.1"/>
    </source>
</evidence>